<keyword evidence="12" id="KW-0695">RNA-directed DNA polymerase</keyword>
<keyword evidence="15" id="KW-0233">DNA recombination</keyword>
<dbReference type="InterPro" id="IPR054722">
    <property type="entry name" value="PolX-like_BBD"/>
</dbReference>
<dbReference type="PhylomeDB" id="T1IKU9"/>
<accession>T1IKU9</accession>
<dbReference type="STRING" id="126957.T1IKU9"/>
<evidence type="ECO:0000256" key="13">
    <source>
        <dbReference type="ARBA" id="ARBA00022932"/>
    </source>
</evidence>
<dbReference type="Pfam" id="PF22936">
    <property type="entry name" value="Pol_BBD"/>
    <property type="match status" value="1"/>
</dbReference>
<keyword evidence="13" id="KW-0548">Nucleotidyltransferase</keyword>
<evidence type="ECO:0000256" key="6">
    <source>
        <dbReference type="ARBA" id="ARBA00022741"/>
    </source>
</evidence>
<organism evidence="17 18">
    <name type="scientific">Strigamia maritima</name>
    <name type="common">European centipede</name>
    <name type="synonym">Geophilus maritimus</name>
    <dbReference type="NCBI Taxonomy" id="126957"/>
    <lineage>
        <taxon>Eukaryota</taxon>
        <taxon>Metazoa</taxon>
        <taxon>Ecdysozoa</taxon>
        <taxon>Arthropoda</taxon>
        <taxon>Myriapoda</taxon>
        <taxon>Chilopoda</taxon>
        <taxon>Pleurostigmophora</taxon>
        <taxon>Geophilomorpha</taxon>
        <taxon>Linotaeniidae</taxon>
        <taxon>Strigamia</taxon>
    </lineage>
</organism>
<evidence type="ECO:0000259" key="16">
    <source>
        <dbReference type="PROSITE" id="PS50994"/>
    </source>
</evidence>
<evidence type="ECO:0000256" key="2">
    <source>
        <dbReference type="ARBA" id="ARBA00022612"/>
    </source>
</evidence>
<keyword evidence="3" id="KW-0645">Protease</keyword>
<dbReference type="InterPro" id="IPR012337">
    <property type="entry name" value="RNaseH-like_sf"/>
</dbReference>
<dbReference type="GO" id="GO:0006310">
    <property type="term" value="P:DNA recombination"/>
    <property type="evidence" value="ECO:0007669"/>
    <property type="project" value="UniProtKB-KW"/>
</dbReference>
<dbReference type="PROSITE" id="PS50994">
    <property type="entry name" value="INTEGRASE"/>
    <property type="match status" value="1"/>
</dbReference>
<dbReference type="GO" id="GO:0015074">
    <property type="term" value="P:DNA integration"/>
    <property type="evidence" value="ECO:0007669"/>
    <property type="project" value="UniProtKB-KW"/>
</dbReference>
<name>T1IKU9_STRMM</name>
<dbReference type="eggNOG" id="KOG0017">
    <property type="taxonomic scope" value="Eukaryota"/>
</dbReference>
<evidence type="ECO:0000256" key="8">
    <source>
        <dbReference type="ARBA" id="ARBA00022801"/>
    </source>
</evidence>
<dbReference type="PANTHER" id="PTHR42648:SF11">
    <property type="entry name" value="TRANSPOSON TY4-P GAG-POL POLYPROTEIN"/>
    <property type="match status" value="1"/>
</dbReference>
<dbReference type="HOGENOM" id="CLU_001650_20_0_1"/>
<evidence type="ECO:0000256" key="3">
    <source>
        <dbReference type="ARBA" id="ARBA00022670"/>
    </source>
</evidence>
<keyword evidence="11" id="KW-0229">DNA integration</keyword>
<keyword evidence="8" id="KW-0378">Hydrolase</keyword>
<dbReference type="Proteomes" id="UP000014500">
    <property type="component" value="Unassembled WGS sequence"/>
</dbReference>
<dbReference type="Pfam" id="PF13976">
    <property type="entry name" value="gag_pre-integrs"/>
    <property type="match status" value="1"/>
</dbReference>
<keyword evidence="13" id="KW-0808">Transferase</keyword>
<dbReference type="GO" id="GO:0003887">
    <property type="term" value="F:DNA-directed DNA polymerase activity"/>
    <property type="evidence" value="ECO:0007669"/>
    <property type="project" value="UniProtKB-KW"/>
</dbReference>
<comment type="function">
    <text evidence="1">The aspartyl protease (PR) mediates the proteolytic cleavages of the Gag and Gag-Pol polyproteins after assembly of the VLP.</text>
</comment>
<keyword evidence="13" id="KW-0239">DNA-directed DNA polymerase</keyword>
<keyword evidence="7" id="KW-0255">Endonuclease</keyword>
<dbReference type="GO" id="GO:0004519">
    <property type="term" value="F:endonuclease activity"/>
    <property type="evidence" value="ECO:0007669"/>
    <property type="project" value="UniProtKB-KW"/>
</dbReference>
<reference evidence="18" key="1">
    <citation type="submission" date="2011-05" db="EMBL/GenBank/DDBJ databases">
        <authorList>
            <person name="Richards S.R."/>
            <person name="Qu J."/>
            <person name="Jiang H."/>
            <person name="Jhangiani S.N."/>
            <person name="Agravi P."/>
            <person name="Goodspeed R."/>
            <person name="Gross S."/>
            <person name="Mandapat C."/>
            <person name="Jackson L."/>
            <person name="Mathew T."/>
            <person name="Pu L."/>
            <person name="Thornton R."/>
            <person name="Saada N."/>
            <person name="Wilczek-Boney K.B."/>
            <person name="Lee S."/>
            <person name="Kovar C."/>
            <person name="Wu Y."/>
            <person name="Scherer S.E."/>
            <person name="Worley K.C."/>
            <person name="Muzny D.M."/>
            <person name="Gibbs R."/>
        </authorList>
    </citation>
    <scope>NUCLEOTIDE SEQUENCE</scope>
    <source>
        <strain evidence="18">Brora</strain>
    </source>
</reference>
<evidence type="ECO:0000313" key="18">
    <source>
        <dbReference type="Proteomes" id="UP000014500"/>
    </source>
</evidence>
<dbReference type="InterPro" id="IPR001584">
    <property type="entry name" value="Integrase_cat-core"/>
</dbReference>
<evidence type="ECO:0000256" key="1">
    <source>
        <dbReference type="ARBA" id="ARBA00002180"/>
    </source>
</evidence>
<dbReference type="Gene3D" id="3.30.420.10">
    <property type="entry name" value="Ribonuclease H-like superfamily/Ribonuclease H"/>
    <property type="match status" value="1"/>
</dbReference>
<dbReference type="InterPro" id="IPR025724">
    <property type="entry name" value="GAG-pre-integrase_dom"/>
</dbReference>
<evidence type="ECO:0000256" key="15">
    <source>
        <dbReference type="ARBA" id="ARBA00023172"/>
    </source>
</evidence>
<evidence type="ECO:0000256" key="12">
    <source>
        <dbReference type="ARBA" id="ARBA00022918"/>
    </source>
</evidence>
<evidence type="ECO:0000256" key="7">
    <source>
        <dbReference type="ARBA" id="ARBA00022759"/>
    </source>
</evidence>
<dbReference type="GO" id="GO:0046872">
    <property type="term" value="F:metal ion binding"/>
    <property type="evidence" value="ECO:0007669"/>
    <property type="project" value="UniProtKB-KW"/>
</dbReference>
<sequence length="365" mass="41312">MVVALSFTVALDEDTLIIDLMSVSSPNNEWIWDTGSGTHLCHDKSLFSQLSMGKPYQMNAYSGTINVEGVGTVKFTHLINNVTQKIVLNNVGFAPTGKRNLISGSRAMEAGCTWSDKQDEILVRNKVNKPILKFTRHKGLFKLSATGYSSDSNDVKSTSINGNRVNVIENKSIGDLELWHRRMMHTNIDSMVNMSKGDIARGLPKLIKKEMNCITCIKAKQTKHYGKAKTKITLSEVLDLVHTDVWGPTKYESKGGAKYYVSFVDDYSRWIKTYVMKSKSQVIDCFKDYIGYMKRLTGAKIKRLRSDNETEYCNDKLKQICKTHNIKHEVTNIYSPHMNGVAKRFNRSAIETLRATIVDDNMDRI</sequence>
<dbReference type="GO" id="GO:0008233">
    <property type="term" value="F:peptidase activity"/>
    <property type="evidence" value="ECO:0007669"/>
    <property type="project" value="UniProtKB-KW"/>
</dbReference>
<evidence type="ECO:0000313" key="17">
    <source>
        <dbReference type="EnsemblMetazoa" id="SMAR001558-PA"/>
    </source>
</evidence>
<dbReference type="GO" id="GO:0003676">
    <property type="term" value="F:nucleic acid binding"/>
    <property type="evidence" value="ECO:0007669"/>
    <property type="project" value="InterPro"/>
</dbReference>
<dbReference type="InterPro" id="IPR036397">
    <property type="entry name" value="RNaseH_sf"/>
</dbReference>
<keyword evidence="14" id="KW-0917">Virion maturation</keyword>
<keyword evidence="9" id="KW-0067">ATP-binding</keyword>
<proteinExistence type="predicted"/>
<dbReference type="AlphaFoldDB" id="T1IKU9"/>
<keyword evidence="5" id="KW-0479">Metal-binding</keyword>
<keyword evidence="4" id="KW-0540">Nuclease</keyword>
<dbReference type="GO" id="GO:0005524">
    <property type="term" value="F:ATP binding"/>
    <property type="evidence" value="ECO:0007669"/>
    <property type="project" value="UniProtKB-KW"/>
</dbReference>
<dbReference type="GO" id="GO:0003964">
    <property type="term" value="F:RNA-directed DNA polymerase activity"/>
    <property type="evidence" value="ECO:0007669"/>
    <property type="project" value="UniProtKB-KW"/>
</dbReference>
<dbReference type="PANTHER" id="PTHR42648">
    <property type="entry name" value="TRANSPOSASE, PUTATIVE-RELATED"/>
    <property type="match status" value="1"/>
</dbReference>
<dbReference type="EnsemblMetazoa" id="SMAR001558-RA">
    <property type="protein sequence ID" value="SMAR001558-PA"/>
    <property type="gene ID" value="SMAR001558"/>
</dbReference>
<evidence type="ECO:0000256" key="14">
    <source>
        <dbReference type="ARBA" id="ARBA00023113"/>
    </source>
</evidence>
<reference evidence="17" key="2">
    <citation type="submission" date="2015-02" db="UniProtKB">
        <authorList>
            <consortium name="EnsemblMetazoa"/>
        </authorList>
    </citation>
    <scope>IDENTIFICATION</scope>
</reference>
<dbReference type="Pfam" id="PF00665">
    <property type="entry name" value="rve"/>
    <property type="match status" value="1"/>
</dbReference>
<dbReference type="SUPFAM" id="SSF53098">
    <property type="entry name" value="Ribonuclease H-like"/>
    <property type="match status" value="1"/>
</dbReference>
<evidence type="ECO:0000256" key="4">
    <source>
        <dbReference type="ARBA" id="ARBA00022722"/>
    </source>
</evidence>
<protein>
    <recommendedName>
        <fullName evidence="16">Integrase catalytic domain-containing protein</fullName>
    </recommendedName>
</protein>
<evidence type="ECO:0000256" key="10">
    <source>
        <dbReference type="ARBA" id="ARBA00022842"/>
    </source>
</evidence>
<dbReference type="GO" id="GO:0006508">
    <property type="term" value="P:proteolysis"/>
    <property type="evidence" value="ECO:0007669"/>
    <property type="project" value="UniProtKB-KW"/>
</dbReference>
<dbReference type="EMBL" id="JH430644">
    <property type="status" value="NOT_ANNOTATED_CDS"/>
    <property type="molecule type" value="Genomic_DNA"/>
</dbReference>
<keyword evidence="6" id="KW-0547">Nucleotide-binding</keyword>
<evidence type="ECO:0000256" key="11">
    <source>
        <dbReference type="ARBA" id="ARBA00022908"/>
    </source>
</evidence>
<evidence type="ECO:0000256" key="9">
    <source>
        <dbReference type="ARBA" id="ARBA00022840"/>
    </source>
</evidence>
<keyword evidence="18" id="KW-1185">Reference proteome</keyword>
<keyword evidence="2" id="KW-1188">Viral release from host cell</keyword>
<dbReference type="InterPro" id="IPR039537">
    <property type="entry name" value="Retrotran_Ty1/copia-like"/>
</dbReference>
<keyword evidence="10" id="KW-0460">Magnesium</keyword>
<evidence type="ECO:0000256" key="5">
    <source>
        <dbReference type="ARBA" id="ARBA00022723"/>
    </source>
</evidence>
<feature type="domain" description="Integrase catalytic" evidence="16">
    <location>
        <begin position="232"/>
        <end position="365"/>
    </location>
</feature>